<dbReference type="EMBL" id="APQU01000012">
    <property type="protein sequence ID" value="ENW30234.1"/>
    <property type="molecule type" value="Genomic_DNA"/>
</dbReference>
<gene>
    <name evidence="3" type="ORF">F923_01873</name>
</gene>
<dbReference type="Gene3D" id="3.40.630.30">
    <property type="match status" value="1"/>
</dbReference>
<evidence type="ECO:0000313" key="4">
    <source>
        <dbReference type="Proteomes" id="UP000018416"/>
    </source>
</evidence>
<protein>
    <recommendedName>
        <fullName evidence="2">Acyltransferase MbtK/IucB-like conserved domain-containing protein</fullName>
    </recommendedName>
</protein>
<accession>N9HLX5</accession>
<dbReference type="GO" id="GO:0019290">
    <property type="term" value="P:siderophore biosynthetic process"/>
    <property type="evidence" value="ECO:0007669"/>
    <property type="project" value="InterPro"/>
</dbReference>
<evidence type="ECO:0000256" key="1">
    <source>
        <dbReference type="ARBA" id="ARBA00004924"/>
    </source>
</evidence>
<dbReference type="PANTHER" id="PTHR31438:SF1">
    <property type="entry name" value="LYSINE N-ACYLTRANSFERASE C17G9.06C-RELATED"/>
    <property type="match status" value="1"/>
</dbReference>
<evidence type="ECO:0000313" key="3">
    <source>
        <dbReference type="EMBL" id="ENW30234.1"/>
    </source>
</evidence>
<dbReference type="Proteomes" id="UP000018416">
    <property type="component" value="Unassembled WGS sequence"/>
</dbReference>
<feature type="domain" description="Acyltransferase MbtK/IucB-like conserved" evidence="2">
    <location>
        <begin position="24"/>
        <end position="71"/>
    </location>
</feature>
<name>N9HLX5_ACILW</name>
<dbReference type="Pfam" id="PF13523">
    <property type="entry name" value="Acetyltransf_8"/>
    <property type="match status" value="1"/>
</dbReference>
<comment type="caution">
    <text evidence="3">The sequence shown here is derived from an EMBL/GenBank/DDBJ whole genome shotgun (WGS) entry which is preliminary data.</text>
</comment>
<evidence type="ECO:0000259" key="2">
    <source>
        <dbReference type="SMART" id="SM01006"/>
    </source>
</evidence>
<proteinExistence type="predicted"/>
<dbReference type="AlphaFoldDB" id="N9HLX5"/>
<dbReference type="InterPro" id="IPR019432">
    <property type="entry name" value="Acyltransferase_MbtK/IucB-like"/>
</dbReference>
<dbReference type="HOGENOM" id="CLU_039848_3_0_6"/>
<dbReference type="RefSeq" id="WP_005107656.1">
    <property type="nucleotide sequence ID" value="NZ_KB849836.1"/>
</dbReference>
<sequence>MKTLSSSLPDHFNYQEKGIHYALRALSLPDDFALLYKWMHEPHVIPQWQLNKPESELAVYFEKMQVDDHQRLYIIQIAGQDVGYLEIYEARRDRLSLYYPALENDLGWHILLGEKHVVGKGHFRAVMRLMIYFIFENSPAEKIVGEPDENVRSYAYIAQDIAFTAQKKLLMPEKIAILYHCFREEFYKKCGHISLLETIEG</sequence>
<dbReference type="InterPro" id="IPR016181">
    <property type="entry name" value="Acyl_CoA_acyltransferase"/>
</dbReference>
<dbReference type="SUPFAM" id="SSF55729">
    <property type="entry name" value="Acyl-CoA N-acyltransferases (Nat)"/>
    <property type="match status" value="1"/>
</dbReference>
<reference evidence="3 4" key="1">
    <citation type="submission" date="2013-02" db="EMBL/GenBank/DDBJ databases">
        <title>The Genome Sequence of Acinetobacter lwoffii NIPH 478.</title>
        <authorList>
            <consortium name="The Broad Institute Genome Sequencing Platform"/>
            <consortium name="The Broad Institute Genome Sequencing Center for Infectious Disease"/>
            <person name="Cerqueira G."/>
            <person name="Feldgarden M."/>
            <person name="Courvalin P."/>
            <person name="Perichon B."/>
            <person name="Grillot-Courvalin C."/>
            <person name="Clermont D."/>
            <person name="Rocha E."/>
            <person name="Yoon E.-J."/>
            <person name="Nemec A."/>
            <person name="Walker B."/>
            <person name="Young S.K."/>
            <person name="Zeng Q."/>
            <person name="Gargeya S."/>
            <person name="Fitzgerald M."/>
            <person name="Haas B."/>
            <person name="Abouelleil A."/>
            <person name="Alvarado L."/>
            <person name="Arachchi H.M."/>
            <person name="Berlin A.M."/>
            <person name="Chapman S.B."/>
            <person name="Dewar J."/>
            <person name="Goldberg J."/>
            <person name="Griggs A."/>
            <person name="Gujja S."/>
            <person name="Hansen M."/>
            <person name="Howarth C."/>
            <person name="Imamovic A."/>
            <person name="Larimer J."/>
            <person name="McCowan C."/>
            <person name="Murphy C."/>
            <person name="Neiman D."/>
            <person name="Pearson M."/>
            <person name="Priest M."/>
            <person name="Roberts A."/>
            <person name="Saif S."/>
            <person name="Shea T."/>
            <person name="Sisk P."/>
            <person name="Sykes S."/>
            <person name="Wortman J."/>
            <person name="Nusbaum C."/>
            <person name="Birren B."/>
        </authorList>
    </citation>
    <scope>NUCLEOTIDE SEQUENCE [LARGE SCALE GENOMIC DNA]</scope>
    <source>
        <strain evidence="3 4">NIPH 478</strain>
    </source>
</reference>
<dbReference type="GO" id="GO:0016410">
    <property type="term" value="F:N-acyltransferase activity"/>
    <property type="evidence" value="ECO:0007669"/>
    <property type="project" value="TreeGrafter"/>
</dbReference>
<dbReference type="PANTHER" id="PTHR31438">
    <property type="entry name" value="LYSINE N-ACYLTRANSFERASE C17G9.06C-RELATED"/>
    <property type="match status" value="1"/>
</dbReference>
<organism evidence="3 4">
    <name type="scientific">Acinetobacter lwoffii NIPH 478</name>
    <dbReference type="NCBI Taxonomy" id="1217668"/>
    <lineage>
        <taxon>Bacteria</taxon>
        <taxon>Pseudomonadati</taxon>
        <taxon>Pseudomonadota</taxon>
        <taxon>Gammaproteobacteria</taxon>
        <taxon>Moraxellales</taxon>
        <taxon>Moraxellaceae</taxon>
        <taxon>Acinetobacter</taxon>
    </lineage>
</organism>
<comment type="pathway">
    <text evidence="1">Siderophore biosynthesis.</text>
</comment>
<dbReference type="SMART" id="SM01006">
    <property type="entry name" value="AlcB"/>
    <property type="match status" value="1"/>
</dbReference>
<dbReference type="PATRIC" id="fig|1217668.3.peg.1827"/>